<dbReference type="AlphaFoldDB" id="J4KT21"/>
<evidence type="ECO:0000313" key="2">
    <source>
        <dbReference type="EMBL" id="EJP73694.1"/>
    </source>
</evidence>
<dbReference type="GO" id="GO:0005829">
    <property type="term" value="C:cytosol"/>
    <property type="evidence" value="ECO:0007669"/>
    <property type="project" value="TreeGrafter"/>
</dbReference>
<dbReference type="InterPro" id="IPR023302">
    <property type="entry name" value="Pept_S9A_N"/>
</dbReference>
<gene>
    <name evidence="2" type="ORF">NT02SARS_0003</name>
</gene>
<protein>
    <submittedName>
        <fullName evidence="2">Prolyl oligopeptidase</fullName>
    </submittedName>
</protein>
<dbReference type="EMBL" id="JH611165">
    <property type="protein sequence ID" value="EJP73694.1"/>
    <property type="molecule type" value="Genomic_DNA"/>
</dbReference>
<dbReference type="PANTHER" id="PTHR42881">
    <property type="entry name" value="PROLYL ENDOPEPTIDASE"/>
    <property type="match status" value="1"/>
</dbReference>
<evidence type="ECO:0000259" key="1">
    <source>
        <dbReference type="Pfam" id="PF02897"/>
    </source>
</evidence>
<name>J4KT21_9GAMM</name>
<sequence>MLESNNIKLAIISIFVIVGCSNNNPEVPSTFIEDTIEIIHGIEINDQYRWLEDFTSEKSKAWVDEQNKYTNQFIDSTRYKKLIANDLEKVWAGEVVGMPFKNNENTFYYYNDGSWQHSKLMIKRCDNCDPEVLIDPNNFSKDGTVSLGGISISPDGNLIAYSLSDGGSDWRTWKFLNINSEELLIDELYWSKFSNAVWEPDSSGVYYQKYNEPKKELLSDLNELPKLMFHKIGDSQNDDTVIYENPNQPRWGWSISISEDGNNKILAISDGTEEKNRIYIKTKNSNDFLPIIDDLIGEFSYITSKESLLFFYSTYDAPNGKIMSLDVEQNSFIWDDIISEKIMPIRSANIVNNKIIITYLNDTLSDIQIYDLDGQLEKGS</sequence>
<organism evidence="2 3">
    <name type="scientific">SAR86 cluster bacterium SAR86B</name>
    <dbReference type="NCBI Taxonomy" id="1123867"/>
    <lineage>
        <taxon>Bacteria</taxon>
        <taxon>Pseudomonadati</taxon>
        <taxon>Pseudomonadota</taxon>
        <taxon>Gammaproteobacteria</taxon>
        <taxon>SAR86 cluster</taxon>
    </lineage>
</organism>
<dbReference type="InterPro" id="IPR051167">
    <property type="entry name" value="Prolyl_oligopep/macrocyclase"/>
</dbReference>
<dbReference type="HOGENOM" id="CLU_727388_0_0_6"/>
<evidence type="ECO:0000313" key="3">
    <source>
        <dbReference type="Proteomes" id="UP000010116"/>
    </source>
</evidence>
<dbReference type="Pfam" id="PF02897">
    <property type="entry name" value="Peptidase_S9_N"/>
    <property type="match status" value="1"/>
</dbReference>
<proteinExistence type="predicted"/>
<dbReference type="GO" id="GO:0070012">
    <property type="term" value="F:oligopeptidase activity"/>
    <property type="evidence" value="ECO:0007669"/>
    <property type="project" value="TreeGrafter"/>
</dbReference>
<reference evidence="2 3" key="1">
    <citation type="journal article" date="2012" name="ISME J.">
        <title>Genomic insights to SAR86, an abundant and uncultivated marine bacterial lineage.</title>
        <authorList>
            <person name="Dupont C.L."/>
            <person name="Rusch D.B."/>
            <person name="Yooseph S."/>
            <person name="Lombardo M.J."/>
            <person name="Richter R.A."/>
            <person name="Valas R."/>
            <person name="Novotny M."/>
            <person name="Yee-Greenbaum J."/>
            <person name="Selengut J.D."/>
            <person name="Haft D.H."/>
            <person name="Halpern A.L."/>
            <person name="Lasken R.S."/>
            <person name="Nealson K."/>
            <person name="Friedman R."/>
            <person name="Venter J.C."/>
        </authorList>
    </citation>
    <scope>NUCLEOTIDE SEQUENCE [LARGE SCALE GENOMIC DNA]</scope>
</reference>
<accession>J4KT21</accession>
<dbReference type="GO" id="GO:0004252">
    <property type="term" value="F:serine-type endopeptidase activity"/>
    <property type="evidence" value="ECO:0007669"/>
    <property type="project" value="InterPro"/>
</dbReference>
<dbReference type="Gene3D" id="2.130.10.120">
    <property type="entry name" value="Prolyl oligopeptidase, N-terminal domain"/>
    <property type="match status" value="1"/>
</dbReference>
<dbReference type="Proteomes" id="UP000010116">
    <property type="component" value="Unassembled WGS sequence"/>
</dbReference>
<feature type="domain" description="Peptidase S9A N-terminal" evidence="1">
    <location>
        <begin position="33"/>
        <end position="374"/>
    </location>
</feature>
<dbReference type="PANTHER" id="PTHR42881:SF2">
    <property type="entry name" value="PROLYL ENDOPEPTIDASE"/>
    <property type="match status" value="1"/>
</dbReference>
<dbReference type="SUPFAM" id="SSF50993">
    <property type="entry name" value="Peptidase/esterase 'gauge' domain"/>
    <property type="match status" value="1"/>
</dbReference>